<dbReference type="PANTHER" id="PTHR12184">
    <property type="entry name" value="UBIQUINOL-CYTOCHROME C REDUCTASE COMPLEX ASSEMBLY FACTOR 1 FAMILY MEMBER"/>
    <property type="match status" value="1"/>
</dbReference>
<comment type="similarity">
    <text evidence="2">Belongs to the UPF0174 family.</text>
</comment>
<feature type="domain" description="Ubiquinol-cytochrome c chaperone" evidence="3">
    <location>
        <begin position="41"/>
        <end position="175"/>
    </location>
</feature>
<dbReference type="RefSeq" id="WP_284388548.1">
    <property type="nucleotide sequence ID" value="NZ_BSNK01000001.1"/>
</dbReference>
<sequence length="178" mass="20469">MGLFDRLMGRDLPERRDGRRIYFRLLEQARDPAFFGSGRFADDYDGRIDLISLHMAVMMERLRADGEDGKLLSQALFDEMKDDFEIALREEGIGDTGVKKRIKPMINFFYERAKAYTDALNAESPQKAMADVLMIEPDPDAPTSFELRVADYALEWLSSLRNLSMAQITQARFVFPEV</sequence>
<gene>
    <name evidence="4" type="ORF">GCM10007853_11570</name>
</gene>
<accession>A0ABQ5V6W1</accession>
<name>A0ABQ5V6W1_9PROT</name>
<keyword evidence="5" id="KW-1185">Reference proteome</keyword>
<evidence type="ECO:0000256" key="2">
    <source>
        <dbReference type="ARBA" id="ARBA00006436"/>
    </source>
</evidence>
<organism evidence="4 5">
    <name type="scientific">Algimonas ampicilliniresistens</name>
    <dbReference type="NCBI Taxonomy" id="1298735"/>
    <lineage>
        <taxon>Bacteria</taxon>
        <taxon>Pseudomonadati</taxon>
        <taxon>Pseudomonadota</taxon>
        <taxon>Alphaproteobacteria</taxon>
        <taxon>Maricaulales</taxon>
        <taxon>Robiginitomaculaceae</taxon>
        <taxon>Algimonas</taxon>
    </lineage>
</organism>
<dbReference type="Pfam" id="PF03981">
    <property type="entry name" value="Ubiq_cyt_C_chap"/>
    <property type="match status" value="1"/>
</dbReference>
<dbReference type="PANTHER" id="PTHR12184:SF1">
    <property type="entry name" value="UBIQUINOL-CYTOCHROME-C REDUCTASE COMPLEX ASSEMBLY FACTOR 1"/>
    <property type="match status" value="1"/>
</dbReference>
<dbReference type="InterPro" id="IPR007129">
    <property type="entry name" value="Ubiqinol_cyt_c_chaperone_CPB3"/>
</dbReference>
<evidence type="ECO:0000259" key="3">
    <source>
        <dbReference type="Pfam" id="PF03981"/>
    </source>
</evidence>
<dbReference type="EMBL" id="BSNK01000001">
    <property type="protein sequence ID" value="GLQ23283.1"/>
    <property type="molecule type" value="Genomic_DNA"/>
</dbReference>
<protein>
    <submittedName>
        <fullName evidence="4">Ubiquinol-cytochrome c chaperone</fullName>
    </submittedName>
</protein>
<dbReference type="InterPro" id="IPR021150">
    <property type="entry name" value="Ubiq_cyt_c_chap"/>
</dbReference>
<dbReference type="Proteomes" id="UP001161391">
    <property type="component" value="Unassembled WGS sequence"/>
</dbReference>
<reference evidence="4" key="1">
    <citation type="journal article" date="2014" name="Int. J. Syst. Evol. Microbiol.">
        <title>Complete genome of a new Firmicutes species belonging to the dominant human colonic microbiota ('Ruminococcus bicirculans') reveals two chromosomes and a selective capacity to utilize plant glucans.</title>
        <authorList>
            <consortium name="NISC Comparative Sequencing Program"/>
            <person name="Wegmann U."/>
            <person name="Louis P."/>
            <person name="Goesmann A."/>
            <person name="Henrissat B."/>
            <person name="Duncan S.H."/>
            <person name="Flint H.J."/>
        </authorList>
    </citation>
    <scope>NUCLEOTIDE SEQUENCE</scope>
    <source>
        <strain evidence="4">NBRC 108219</strain>
    </source>
</reference>
<evidence type="ECO:0000313" key="5">
    <source>
        <dbReference type="Proteomes" id="UP001161391"/>
    </source>
</evidence>
<evidence type="ECO:0000256" key="1">
    <source>
        <dbReference type="ARBA" id="ARBA00006407"/>
    </source>
</evidence>
<evidence type="ECO:0000313" key="4">
    <source>
        <dbReference type="EMBL" id="GLQ23283.1"/>
    </source>
</evidence>
<comment type="similarity">
    <text evidence="1">Belongs to the CBP3 family.</text>
</comment>
<comment type="caution">
    <text evidence="4">The sequence shown here is derived from an EMBL/GenBank/DDBJ whole genome shotgun (WGS) entry which is preliminary data.</text>
</comment>
<proteinExistence type="inferred from homology"/>
<reference evidence="4" key="2">
    <citation type="submission" date="2023-01" db="EMBL/GenBank/DDBJ databases">
        <title>Draft genome sequence of Algimonas ampicilliniresistens strain NBRC 108219.</title>
        <authorList>
            <person name="Sun Q."/>
            <person name="Mori K."/>
        </authorList>
    </citation>
    <scope>NUCLEOTIDE SEQUENCE</scope>
    <source>
        <strain evidence="4">NBRC 108219</strain>
    </source>
</reference>